<protein>
    <submittedName>
        <fullName evidence="2">Uncharacterized protein</fullName>
    </submittedName>
</protein>
<dbReference type="EMBL" id="ACCF01000106">
    <property type="protein sequence ID" value="EEF67961.1"/>
    <property type="molecule type" value="Genomic_DNA"/>
</dbReference>
<accession>B9Y7U2</accession>
<dbReference type="HOGENOM" id="CLU_2102043_0_0_9"/>
<feature type="non-terminal residue" evidence="2">
    <location>
        <position position="116"/>
    </location>
</feature>
<dbReference type="AlphaFoldDB" id="B9Y7U2"/>
<dbReference type="STRING" id="545696.HOLDEFILI_01887"/>
<proteinExistence type="predicted"/>
<reference evidence="2 3" key="1">
    <citation type="submission" date="2008-12" db="EMBL/GenBank/DDBJ databases">
        <authorList>
            <person name="Fulton L."/>
            <person name="Clifton S."/>
            <person name="Fulton B."/>
            <person name="Xu J."/>
            <person name="Minx P."/>
            <person name="Pepin K.H."/>
            <person name="Johnson M."/>
            <person name="Bhonagiri V."/>
            <person name="Nash W.E."/>
            <person name="Mardis E.R."/>
            <person name="Wilson R.K."/>
        </authorList>
    </citation>
    <scope>NUCLEOTIDE SEQUENCE [LARGE SCALE GENOMIC DNA]</scope>
    <source>
        <strain evidence="2 3">DSM 12042</strain>
    </source>
</reference>
<evidence type="ECO:0000256" key="1">
    <source>
        <dbReference type="SAM" id="MobiDB-lite"/>
    </source>
</evidence>
<comment type="caution">
    <text evidence="2">The sequence shown here is derived from an EMBL/GenBank/DDBJ whole genome shotgun (WGS) entry which is preliminary data.</text>
</comment>
<name>B9Y7U2_9FIRM</name>
<feature type="compositionally biased region" description="Basic and acidic residues" evidence="1">
    <location>
        <begin position="77"/>
        <end position="89"/>
    </location>
</feature>
<gene>
    <name evidence="2" type="ORF">HOLDEFILI_01887</name>
</gene>
<feature type="compositionally biased region" description="Low complexity" evidence="1">
    <location>
        <begin position="90"/>
        <end position="116"/>
    </location>
</feature>
<organism evidence="2 3">
    <name type="scientific">Holdemania filiformis DSM 12042</name>
    <dbReference type="NCBI Taxonomy" id="545696"/>
    <lineage>
        <taxon>Bacteria</taxon>
        <taxon>Bacillati</taxon>
        <taxon>Bacillota</taxon>
        <taxon>Erysipelotrichia</taxon>
        <taxon>Erysipelotrichales</taxon>
        <taxon>Erysipelotrichaceae</taxon>
        <taxon>Holdemania</taxon>
    </lineage>
</organism>
<feature type="compositionally biased region" description="Low complexity" evidence="1">
    <location>
        <begin position="67"/>
        <end position="76"/>
    </location>
</feature>
<evidence type="ECO:0000313" key="3">
    <source>
        <dbReference type="Proteomes" id="UP000005950"/>
    </source>
</evidence>
<reference evidence="2 3" key="2">
    <citation type="submission" date="2009-02" db="EMBL/GenBank/DDBJ databases">
        <title>Draft genome sequence of Holdemania filiformis DSM 12042.</title>
        <authorList>
            <person name="Sudarsanam P."/>
            <person name="Ley R."/>
            <person name="Guruge J."/>
            <person name="Turnbaugh P.J."/>
            <person name="Mahowald M."/>
            <person name="Liep D."/>
            <person name="Gordon J."/>
        </authorList>
    </citation>
    <scope>NUCLEOTIDE SEQUENCE [LARGE SCALE GENOMIC DNA]</scope>
    <source>
        <strain evidence="2 3">DSM 12042</strain>
    </source>
</reference>
<dbReference type="Proteomes" id="UP000005950">
    <property type="component" value="Unassembled WGS sequence"/>
</dbReference>
<evidence type="ECO:0000313" key="2">
    <source>
        <dbReference type="EMBL" id="EEF67961.1"/>
    </source>
</evidence>
<sequence>MMDYRKRDYQCPSRKSQNDYKYEMAYELGADYQEALVERKSEYLQNVKQKEICKHATEFGQEMEIMNNQNNNQNNNDRQHQSDRQHNQENRQNNNQYRSEFSQENQFQQNNSDRQH</sequence>
<feature type="region of interest" description="Disordered" evidence="1">
    <location>
        <begin position="63"/>
        <end position="116"/>
    </location>
</feature>